<dbReference type="VEuPathDB" id="GiardiaDB:GL50581_4074"/>
<evidence type="ECO:0000256" key="1">
    <source>
        <dbReference type="ARBA" id="ARBA00022737"/>
    </source>
</evidence>
<gene>
    <name evidence="5" type="ORF">GSB_153749</name>
</gene>
<feature type="region of interest" description="Disordered" evidence="4">
    <location>
        <begin position="66"/>
        <end position="100"/>
    </location>
</feature>
<dbReference type="AlphaFoldDB" id="V6TWX9"/>
<keyword evidence="1" id="KW-0677">Repeat</keyword>
<dbReference type="PANTHER" id="PTHR44858">
    <property type="entry name" value="TETRATRICOPEPTIDE REPEAT PROTEIN 6"/>
    <property type="match status" value="1"/>
</dbReference>
<comment type="caution">
    <text evidence="5">The sequence shown here is derived from an EMBL/GenBank/DDBJ whole genome shotgun (WGS) entry which is preliminary data.</text>
</comment>
<dbReference type="InterPro" id="IPR019734">
    <property type="entry name" value="TPR_rpt"/>
</dbReference>
<reference evidence="6" key="1">
    <citation type="submission" date="2012-02" db="EMBL/GenBank/DDBJ databases">
        <title>Genome sequencing of Giardia lamblia Genotypes A2 and B isolates (DH and GS) and comparative analysis with the genomes of Genotypes A1 and E (WB and Pig).</title>
        <authorList>
            <person name="Adam R."/>
            <person name="Dahlstrom E."/>
            <person name="Martens C."/>
            <person name="Bruno D."/>
            <person name="Barbian K."/>
            <person name="Porcella S.F."/>
            <person name="Nash T."/>
        </authorList>
    </citation>
    <scope>NUCLEOTIDE SEQUENCE</scope>
    <source>
        <strain evidence="6">GS</strain>
    </source>
</reference>
<evidence type="ECO:0000256" key="4">
    <source>
        <dbReference type="SAM" id="MobiDB-lite"/>
    </source>
</evidence>
<reference evidence="5 6" key="2">
    <citation type="journal article" date="2013" name="Genome Biol. Evol.">
        <title>Genome sequencing of Giardia lamblia genotypes A2 and B isolates (DH and GS) and comparative analysis with the genomes of genotypes A1 and E (WB and Pig).</title>
        <authorList>
            <person name="Adam R.D."/>
            <person name="Dahlstrom E.W."/>
            <person name="Martens C.A."/>
            <person name="Bruno D.P."/>
            <person name="Barbian K.D."/>
            <person name="Ricklefs S.M."/>
            <person name="Hernandez M.M."/>
            <person name="Narla N.P."/>
            <person name="Patel R.B."/>
            <person name="Porcella S.F."/>
            <person name="Nash T.E."/>
        </authorList>
    </citation>
    <scope>NUCLEOTIDE SEQUENCE [LARGE SCALE GENOMIC DNA]</scope>
    <source>
        <strain evidence="5 6">GS</strain>
    </source>
</reference>
<dbReference type="VEuPathDB" id="GiardiaDB:DHA2_16934"/>
<keyword evidence="2 3" id="KW-0802">TPR repeat</keyword>
<feature type="repeat" description="TPR" evidence="3">
    <location>
        <begin position="255"/>
        <end position="288"/>
    </location>
</feature>
<evidence type="ECO:0000256" key="2">
    <source>
        <dbReference type="ARBA" id="ARBA00022803"/>
    </source>
</evidence>
<dbReference type="PROSITE" id="PS50005">
    <property type="entry name" value="TPR"/>
    <property type="match status" value="1"/>
</dbReference>
<dbReference type="SUPFAM" id="SSF48452">
    <property type="entry name" value="TPR-like"/>
    <property type="match status" value="1"/>
</dbReference>
<dbReference type="EMBL" id="AHHH01000067">
    <property type="protein sequence ID" value="ESU42872.1"/>
    <property type="molecule type" value="Genomic_DNA"/>
</dbReference>
<dbReference type="OrthoDB" id="1926212at2759"/>
<proteinExistence type="predicted"/>
<protein>
    <submittedName>
        <fullName evidence="5">Putative TPR repeat family protein</fullName>
    </submittedName>
</protein>
<evidence type="ECO:0000256" key="3">
    <source>
        <dbReference type="PROSITE-ProRule" id="PRU00339"/>
    </source>
</evidence>
<feature type="compositionally biased region" description="Low complexity" evidence="4">
    <location>
        <begin position="82"/>
        <end position="99"/>
    </location>
</feature>
<dbReference type="Gene3D" id="1.25.40.10">
    <property type="entry name" value="Tetratricopeptide repeat domain"/>
    <property type="match status" value="1"/>
</dbReference>
<dbReference type="PANTHER" id="PTHR44858:SF1">
    <property type="entry name" value="UDP-N-ACETYLGLUCOSAMINE--PEPTIDE N-ACETYLGLUCOSAMINYLTRANSFERASE SPINDLY-RELATED"/>
    <property type="match status" value="1"/>
</dbReference>
<name>V6TWX9_GIAIN</name>
<dbReference type="SMART" id="SM00028">
    <property type="entry name" value="TPR"/>
    <property type="match status" value="2"/>
</dbReference>
<evidence type="ECO:0000313" key="5">
    <source>
        <dbReference type="EMBL" id="ESU42872.1"/>
    </source>
</evidence>
<organism evidence="5 6">
    <name type="scientific">Giardia intestinalis</name>
    <name type="common">Giardia lamblia</name>
    <dbReference type="NCBI Taxonomy" id="5741"/>
    <lineage>
        <taxon>Eukaryota</taxon>
        <taxon>Metamonada</taxon>
        <taxon>Diplomonadida</taxon>
        <taxon>Hexamitidae</taxon>
        <taxon>Giardiinae</taxon>
        <taxon>Giardia</taxon>
    </lineage>
</organism>
<dbReference type="InterPro" id="IPR011990">
    <property type="entry name" value="TPR-like_helical_dom_sf"/>
</dbReference>
<evidence type="ECO:0000313" key="6">
    <source>
        <dbReference type="Proteomes" id="UP000018040"/>
    </source>
</evidence>
<dbReference type="Proteomes" id="UP000018040">
    <property type="component" value="Unassembled WGS sequence"/>
</dbReference>
<dbReference type="VEuPathDB" id="GiardiaDB:GL50803_0016934"/>
<dbReference type="InterPro" id="IPR050498">
    <property type="entry name" value="Ycf3"/>
</dbReference>
<accession>V6TWX9</accession>
<dbReference type="VEuPathDB" id="GiardiaDB:QR46_2319"/>
<sequence length="421" mass="48278">MHSKRLLPQSLQVQFFEKLRGEGIIVLPSLEEVAHFVELYKEYDPSDYEHFPKVLEKSKKKVLLNSFGKESKGPTSRFVVQTPSGSNPSSNPGSRPNTGRRLASSSIIETFGATETHAALLENRDTIVQRMPTMQCLPITGTEPEFNNKIASCHNQRIDFLEKQLINSKLWSLANQLEMETQNFDEFLILTNRLHQPENEHILRGPLRFATTNSWVTKDNVFYLHERAKCLQELGLHELATDDFTSVLRFQPANDRAFFRRGFSLRALGMIDEAALDFERAKKLRPDISQYHLDYENISQIGYLELVPYGQEEFYTGESELDAQKLDPEGLYSSDTYPPLPDEQYIQTRLKNTHFYYINTQDVFDMVRTLNDSVRLRRQVESPTIPLTDEDTILLNTDAEDIPPDASILINGPVDEQANGE</sequence>